<dbReference type="EMBL" id="FXYH01000004">
    <property type="protein sequence ID" value="SMX38776.1"/>
    <property type="molecule type" value="Genomic_DNA"/>
</dbReference>
<dbReference type="Gene3D" id="3.40.50.1000">
    <property type="entry name" value="HAD superfamily/HAD-like"/>
    <property type="match status" value="1"/>
</dbReference>
<dbReference type="PANTHER" id="PTHR10000">
    <property type="entry name" value="PHOSPHOSERINE PHOSPHATASE"/>
    <property type="match status" value="1"/>
</dbReference>
<reference evidence="4 5" key="1">
    <citation type="submission" date="2017-05" db="EMBL/GenBank/DDBJ databases">
        <authorList>
            <person name="Song R."/>
            <person name="Chenine A.L."/>
            <person name="Ruprecht R.M."/>
        </authorList>
    </citation>
    <scope>NUCLEOTIDE SEQUENCE [LARGE SCALE GENOMIC DNA]</scope>
    <source>
        <strain evidence="4 5">CECT 8663</strain>
    </source>
</reference>
<dbReference type="Gene3D" id="3.30.980.20">
    <property type="entry name" value="Putative mannosyl-3-phosphoglycerate phosphatase, domain 2"/>
    <property type="match status" value="1"/>
</dbReference>
<dbReference type="Pfam" id="PF08282">
    <property type="entry name" value="Hydrolase_3"/>
    <property type="match status" value="2"/>
</dbReference>
<dbReference type="AlphaFoldDB" id="A0A238K9W7"/>
<evidence type="ECO:0000313" key="4">
    <source>
        <dbReference type="EMBL" id="SMX38776.1"/>
    </source>
</evidence>
<proteinExistence type="predicted"/>
<dbReference type="SFLD" id="SFLDG01140">
    <property type="entry name" value="C2.B:_Phosphomannomutase_and_P"/>
    <property type="match status" value="1"/>
</dbReference>
<dbReference type="InterPro" id="IPR023214">
    <property type="entry name" value="HAD_sf"/>
</dbReference>
<evidence type="ECO:0000256" key="1">
    <source>
        <dbReference type="ARBA" id="ARBA00022723"/>
    </source>
</evidence>
<dbReference type="NCBIfam" id="TIGR01484">
    <property type="entry name" value="HAD-SF-IIB"/>
    <property type="match status" value="1"/>
</dbReference>
<keyword evidence="5" id="KW-1185">Reference proteome</keyword>
<dbReference type="InterPro" id="IPR006379">
    <property type="entry name" value="HAD-SF_hydro_IIB"/>
</dbReference>
<dbReference type="GO" id="GO:0050531">
    <property type="term" value="F:mannosyl-3-phosphoglycerate phosphatase activity"/>
    <property type="evidence" value="ECO:0007669"/>
    <property type="project" value="UniProtKB-EC"/>
</dbReference>
<dbReference type="NCBIfam" id="TIGR01486">
    <property type="entry name" value="HAD-SF-IIB-MPGP"/>
    <property type="match status" value="1"/>
</dbReference>
<dbReference type="InterPro" id="IPR006381">
    <property type="entry name" value="HAD-SF-IIB-MPGP"/>
</dbReference>
<dbReference type="GO" id="GO:0000287">
    <property type="term" value="F:magnesium ion binding"/>
    <property type="evidence" value="ECO:0007669"/>
    <property type="project" value="TreeGrafter"/>
</dbReference>
<protein>
    <submittedName>
        <fullName evidence="4">Mannosyl-3-phosphoglycerate phosphatase</fullName>
        <ecNumber evidence="4">3.1.3.70</ecNumber>
    </submittedName>
</protein>
<name>A0A238K9W7_9RHOB</name>
<dbReference type="GO" id="GO:0051479">
    <property type="term" value="P:mannosylglycerate biosynthetic process"/>
    <property type="evidence" value="ECO:0007669"/>
    <property type="project" value="InterPro"/>
</dbReference>
<dbReference type="SFLD" id="SFLDG01142">
    <property type="entry name" value="C2.B.2:_Mannosyl-3-phosphoglyc"/>
    <property type="match status" value="1"/>
</dbReference>
<accession>A0A238K9W7</accession>
<keyword evidence="1" id="KW-0479">Metal-binding</keyword>
<dbReference type="InterPro" id="IPR036412">
    <property type="entry name" value="HAD-like_sf"/>
</dbReference>
<dbReference type="Proteomes" id="UP000220836">
    <property type="component" value="Unassembled WGS sequence"/>
</dbReference>
<keyword evidence="2 4" id="KW-0378">Hydrolase</keyword>
<evidence type="ECO:0000313" key="5">
    <source>
        <dbReference type="Proteomes" id="UP000220836"/>
    </source>
</evidence>
<evidence type="ECO:0000256" key="3">
    <source>
        <dbReference type="ARBA" id="ARBA00022842"/>
    </source>
</evidence>
<keyword evidence="3" id="KW-0460">Magnesium</keyword>
<dbReference type="PANTHER" id="PTHR10000:SF8">
    <property type="entry name" value="HAD SUPERFAMILY HYDROLASE-LIKE, TYPE 3"/>
    <property type="match status" value="1"/>
</dbReference>
<dbReference type="SUPFAM" id="SSF56784">
    <property type="entry name" value="HAD-like"/>
    <property type="match status" value="1"/>
</dbReference>
<dbReference type="GO" id="GO:0005829">
    <property type="term" value="C:cytosol"/>
    <property type="evidence" value="ECO:0007669"/>
    <property type="project" value="TreeGrafter"/>
</dbReference>
<gene>
    <name evidence="4" type="primary">yedP</name>
    <name evidence="4" type="ORF">PEV8663_01536</name>
</gene>
<dbReference type="EC" id="3.1.3.70" evidence="4"/>
<dbReference type="SFLD" id="SFLDS00003">
    <property type="entry name" value="Haloacid_Dehalogenase"/>
    <property type="match status" value="1"/>
</dbReference>
<organism evidence="4 5">
    <name type="scientific">Pelagimonas varians</name>
    <dbReference type="NCBI Taxonomy" id="696760"/>
    <lineage>
        <taxon>Bacteria</taxon>
        <taxon>Pseudomonadati</taxon>
        <taxon>Pseudomonadota</taxon>
        <taxon>Alphaproteobacteria</taxon>
        <taxon>Rhodobacterales</taxon>
        <taxon>Roseobacteraceae</taxon>
        <taxon>Pelagimonas</taxon>
    </lineage>
</organism>
<sequence>MQCQLRRFINDSMTATTDLIVFTDLDGTLIDHDTYDWSPAQPALSALKGMSAGVVLASSKTAAEIIPLRQTLGLHQWPAIVENGAGILSPNGAETQDASQYNELLSILTKIPPALRDLFRGFGACSPEQVIDMTGLTAKAAQLAKQRMFSEPGLWLGTDMQKAEFLKILTAQGVTAQQGGRFLSLSFGTNKVDQMRRIIETYRPKHTIALGDAPNDVKMLEHAEFGVVIANPHRSPLPPLTGEEDGHILRTKASGPMGWNMAIHDLLDRLELH</sequence>
<evidence type="ECO:0000256" key="2">
    <source>
        <dbReference type="ARBA" id="ARBA00022801"/>
    </source>
</evidence>